<dbReference type="OrthoDB" id="571052at2"/>
<dbReference type="InterPro" id="IPR052278">
    <property type="entry name" value="Chordin-like_regulators"/>
</dbReference>
<dbReference type="PANTHER" id="PTHR46526:SF1">
    <property type="entry name" value="CHORDIN"/>
    <property type="match status" value="1"/>
</dbReference>
<evidence type="ECO:0000259" key="1">
    <source>
        <dbReference type="PROSITE" id="PS50933"/>
    </source>
</evidence>
<evidence type="ECO:0000313" key="3">
    <source>
        <dbReference type="Proteomes" id="UP000321580"/>
    </source>
</evidence>
<dbReference type="EMBL" id="VOOR01000028">
    <property type="protein sequence ID" value="TXB62511.1"/>
    <property type="molecule type" value="Genomic_DNA"/>
</dbReference>
<sequence>MQLTRHFLILALVGLLLPAQAQTLFKGFLNGRSEAQPVATQAFGEVDAVLNGNELVVTGSFSGLEGEFDANVAGGAHLHLGYAGENGPVSIVLTPTLSTDLKAGTFEAGDNTFMLDAAQLSALNERRMYVNIHTTLHPGGEIRGQLLPDADALYYITLSGSNEVPAVVSGGSGALALEVDGDQLTVTGSFAGLDGDFDATIGGGAHLHLGLPGENGPVSVPINATTPAGLKSGVFALADNTFTLTEEQLTALANRMMYANIHTTAVPSGELRGQAASAAASNVFRAHLSGANEVPAVTSYAAGVVHAEVIGDSLVAYGAFTGLESPVDTDIAGGAHLHLGMAGTNGPVAFLLASEMSMDMQSGAFMAEANGFVMTGEQREQLYGRGIYVNIHTLGNQGGELRGQLLPEAQAVLTGVLGGGFEAPPINTRANGTVKAELRGNMLTVSGSFSGLSSMVDVSILGGAHLHLGLAGSNGPVAFPLAIDFSGGMTSGMFRAAENTFMLSSDQVAAVLSRGYYVNIHTLNFGGGELRGQLLQEARYYMNAVLSGTSEVPAVRTPAFGQLLMEVESDSVVSTGSFAGLQSMFDVNIAGGAHLHDGLAGQNGPIFALLNTDVDADGTSGAYRAEGNTLPTTEELRMKLRSRALYVNIHTTGAPSGELRGQTLPFSTAYFTTSLDAFNEVPVASSGAVGGLKLELNGDQLTVSGAFSGMQGAFDTNIAGGAHLHLAPAGENGGVDLLLSATLGANDTAGIFAAAENTFTLEPGQILDLEAGNYYANLHTTAFPGGELRGQILREINFFPSDEAVINFPPDGASLTLEGGATTTFAAVWEAASDNSPLAYVWEVALDEDFENIVFQANTGADTAFTADFQAIDGLLESLGVAVGQEVAIYHRAVATDGAVATPGPGARVNLTRGEILDDLFESTLTGHNEALPIATTATGFVSASLSGNELTVSGAFEGLSSPLATEIVGGAHLHLGFAGQNGPVLYPLNVTLSADSLSGAFLAEDNVFEISDEEAAQLRGRQVYVNIHSGNFQGGELRGQLVPVAEETYTMSLFGSNEVPSIVSSGAGALVLDISGGELTVTGSFAGLDGDFDANIAGGAHLHVGLAGQNGGIELPLTADLAGDLKSGVFRAADNTFELTTEQEMLLANRALYANIHTTAVPSGELRGQLVGEPLAVYRAHLSGSNEVPVVTTMAGGAVVAELMDDSTLVVSGSFAGLESPLNVGLAGGAHIHLGLPGTNGDIELILNITADGDTGGRFLPENNTFTITPEQRMALMSRAWYVNIHSTDNAPGEIRGQLMLESQAVFTGFLSGIFEVPEAATSGLGAVQAELSGTRLTVAGSFNGLGTPVAVDIAGGAHIHQGLAGATGGIVVPLALDLYEDELGADFQAMPNTFTLTTEQVDLMKSRGLYVNIHSEGIQTGELRAQILPEARTYFYAPLSGASEVPAANTPADGAVALEVNPGRAVASGTFNGLSSMLNTDIAGGAHIHLGYAGQNGPVVNLLASATNEPGTDGTFSAAANTFMVSEGWVDTLRMRRYYVNVHSADFAPGEVRGQLLPLATAYFTNSLAGFNEVQPATTPATGAVKAELTGNMLVLSGGFSGLTGEFDEMVAGGAHLHIGGPGENGGVDITLVPTLDADELGGAFEPMNNAFMLTADQAANLRGGSYYVNIHTTTFPSGELRGQVLPEINRFPSDEALITSPADGAELTIEGDPETPFAATWSAATDRDEIAYVWQLAADEDFQAILVEQNVGSELTFETTFGVVDQLLEGAGLAVGESITLYHRAVASDGSVATPGAFATVVLARGMIVNTLDLSGLGLSLKAYPTVAHGQVTVELGSSQSFSSQLMIADANGRMLEVRPVDVSAGTVTEQLDVAQWAAGTYFIQWVVDGQLAGSSRFIVAR</sequence>
<evidence type="ECO:0000313" key="2">
    <source>
        <dbReference type="EMBL" id="TXB62511.1"/>
    </source>
</evidence>
<dbReference type="SMART" id="SM00754">
    <property type="entry name" value="CHRD"/>
    <property type="match status" value="12"/>
</dbReference>
<feature type="domain" description="CHRD" evidence="1">
    <location>
        <begin position="1562"/>
        <end position="1692"/>
    </location>
</feature>
<reference evidence="2 3" key="1">
    <citation type="submission" date="2019-08" db="EMBL/GenBank/DDBJ databases">
        <title>Genome of Phaeodactylibacter luteus.</title>
        <authorList>
            <person name="Bowman J.P."/>
        </authorList>
    </citation>
    <scope>NUCLEOTIDE SEQUENCE [LARGE SCALE GENOMIC DNA]</scope>
    <source>
        <strain evidence="2 3">KCTC 42180</strain>
    </source>
</reference>
<organism evidence="2 3">
    <name type="scientific">Phaeodactylibacter luteus</name>
    <dbReference type="NCBI Taxonomy" id="1564516"/>
    <lineage>
        <taxon>Bacteria</taxon>
        <taxon>Pseudomonadati</taxon>
        <taxon>Bacteroidota</taxon>
        <taxon>Saprospiria</taxon>
        <taxon>Saprospirales</taxon>
        <taxon>Haliscomenobacteraceae</taxon>
        <taxon>Phaeodactylibacter</taxon>
    </lineage>
</organism>
<comment type="caution">
    <text evidence="2">The sequence shown here is derived from an EMBL/GenBank/DDBJ whole genome shotgun (WGS) entry which is preliminary data.</text>
</comment>
<dbReference type="PROSITE" id="PS50933">
    <property type="entry name" value="CHRD"/>
    <property type="match status" value="5"/>
</dbReference>
<dbReference type="InterPro" id="IPR010895">
    <property type="entry name" value="CHRD"/>
</dbReference>
<feature type="domain" description="CHRD" evidence="1">
    <location>
        <begin position="21"/>
        <end position="151"/>
    </location>
</feature>
<protein>
    <submittedName>
        <fullName evidence="2">CHRD domain-containing protein</fullName>
    </submittedName>
</protein>
<dbReference type="Proteomes" id="UP000321580">
    <property type="component" value="Unassembled WGS sequence"/>
</dbReference>
<accession>A0A5C6RJK0</accession>
<dbReference type="PANTHER" id="PTHR46526">
    <property type="entry name" value="CHORDIN"/>
    <property type="match status" value="1"/>
</dbReference>
<dbReference type="GO" id="GO:0036122">
    <property type="term" value="F:BMP binding"/>
    <property type="evidence" value="ECO:0007669"/>
    <property type="project" value="TreeGrafter"/>
</dbReference>
<dbReference type="RefSeq" id="WP_147168080.1">
    <property type="nucleotide sequence ID" value="NZ_VOOR01000028.1"/>
</dbReference>
<feature type="domain" description="CHRD" evidence="1">
    <location>
        <begin position="667"/>
        <end position="797"/>
    </location>
</feature>
<keyword evidence="3" id="KW-1185">Reference proteome</keyword>
<gene>
    <name evidence="2" type="ORF">FRY97_13510</name>
</gene>
<name>A0A5C6RJK0_9BACT</name>
<feature type="domain" description="CHRD" evidence="1">
    <location>
        <begin position="917"/>
        <end position="1047"/>
    </location>
</feature>
<dbReference type="GO" id="GO:0005615">
    <property type="term" value="C:extracellular space"/>
    <property type="evidence" value="ECO:0007669"/>
    <property type="project" value="TreeGrafter"/>
</dbReference>
<dbReference type="Pfam" id="PF07452">
    <property type="entry name" value="CHRD"/>
    <property type="match status" value="12"/>
</dbReference>
<proteinExistence type="predicted"/>
<feature type="domain" description="CHRD" evidence="1">
    <location>
        <begin position="1175"/>
        <end position="1305"/>
    </location>
</feature>